<protein>
    <submittedName>
        <fullName evidence="4">Glycosyltransferase family 4 protein</fullName>
    </submittedName>
</protein>
<dbReference type="Proteomes" id="UP000642920">
    <property type="component" value="Unassembled WGS sequence"/>
</dbReference>
<dbReference type="InterPro" id="IPR001296">
    <property type="entry name" value="Glyco_trans_1"/>
</dbReference>
<dbReference type="RefSeq" id="WP_201916750.1">
    <property type="nucleotide sequence ID" value="NZ_JAERQG010000001.1"/>
</dbReference>
<dbReference type="GO" id="GO:0009103">
    <property type="term" value="P:lipopolysaccharide biosynthetic process"/>
    <property type="evidence" value="ECO:0007669"/>
    <property type="project" value="TreeGrafter"/>
</dbReference>
<dbReference type="EMBL" id="JAERQG010000001">
    <property type="protein sequence ID" value="MBL0763784.1"/>
    <property type="molecule type" value="Genomic_DNA"/>
</dbReference>
<reference evidence="4" key="1">
    <citation type="submission" date="2021-01" db="EMBL/GenBank/DDBJ databases">
        <title>Marivirga sp. nov., isolated from intertidal surface sediments.</title>
        <authorList>
            <person name="Zhang M."/>
        </authorList>
    </citation>
    <scope>NUCLEOTIDE SEQUENCE</scope>
    <source>
        <strain evidence="4">SM1354</strain>
    </source>
</reference>
<keyword evidence="1" id="KW-0808">Transferase</keyword>
<dbReference type="GO" id="GO:0016757">
    <property type="term" value="F:glycosyltransferase activity"/>
    <property type="evidence" value="ECO:0007669"/>
    <property type="project" value="InterPro"/>
</dbReference>
<evidence type="ECO:0000313" key="4">
    <source>
        <dbReference type="EMBL" id="MBL0763784.1"/>
    </source>
</evidence>
<comment type="caution">
    <text evidence="4">The sequence shown here is derived from an EMBL/GenBank/DDBJ whole genome shotgun (WGS) entry which is preliminary data.</text>
</comment>
<dbReference type="PANTHER" id="PTHR46401:SF2">
    <property type="entry name" value="GLYCOSYLTRANSFERASE WBBK-RELATED"/>
    <property type="match status" value="1"/>
</dbReference>
<dbReference type="CDD" id="cd03794">
    <property type="entry name" value="GT4_WbuB-like"/>
    <property type="match status" value="1"/>
</dbReference>
<dbReference type="SUPFAM" id="SSF53756">
    <property type="entry name" value="UDP-Glycosyltransferase/glycogen phosphorylase"/>
    <property type="match status" value="1"/>
</dbReference>
<name>A0A937ABZ1_9BACT</name>
<accession>A0A937ABZ1</accession>
<organism evidence="4 5">
    <name type="scientific">Marivirga atlantica</name>
    <dbReference type="NCBI Taxonomy" id="1548457"/>
    <lineage>
        <taxon>Bacteria</taxon>
        <taxon>Pseudomonadati</taxon>
        <taxon>Bacteroidota</taxon>
        <taxon>Cytophagia</taxon>
        <taxon>Cytophagales</taxon>
        <taxon>Marivirgaceae</taxon>
        <taxon>Marivirga</taxon>
    </lineage>
</organism>
<dbReference type="PANTHER" id="PTHR46401">
    <property type="entry name" value="GLYCOSYLTRANSFERASE WBBK-RELATED"/>
    <property type="match status" value="1"/>
</dbReference>
<proteinExistence type="predicted"/>
<dbReference type="AlphaFoldDB" id="A0A937ABZ1"/>
<dbReference type="Gene3D" id="3.40.50.2000">
    <property type="entry name" value="Glycogen Phosphorylase B"/>
    <property type="match status" value="2"/>
</dbReference>
<keyword evidence="5" id="KW-1185">Reference proteome</keyword>
<feature type="domain" description="Glycosyl transferase family 1" evidence="2">
    <location>
        <begin position="210"/>
        <end position="369"/>
    </location>
</feature>
<evidence type="ECO:0000256" key="1">
    <source>
        <dbReference type="ARBA" id="ARBA00022679"/>
    </source>
</evidence>
<gene>
    <name evidence="4" type="ORF">JKP34_00895</name>
</gene>
<sequence length="406" mass="46665">MKLLYIHQYFKTPDEGGANRSYYMAKSLVEAGHEVTMLTAHNEAAMLEKNVDGIKTVYLPVNYSNTFSFWKRVKAFFGFVQKSKRWLRKNHDFDKCIATSTPLTVGKIALWLKSRYSIPYIFEVRDLWPEAPIQMGVVKNIFLKDFLKNTEKDIYKESERIIALSPGMRNHIEATVKNKEVQLIPNVADCDFFGMVKEKDPDLELHFGVKNKFVISYFGAVGPVNDLMSLIRCAQYFKDLPVRFLIMGQGKSLPETKQYVKEHELSNVFFIPYGTKEDVKDLLNVTDACYVSFLHKPVLRTNSPNKFFDAIASGKMIITNIQGWIRGLVEKRNFGIYADSDIPSELREKIIPFINSPELLAKYQNNARTTAEQFFERKDLADQFVAAVEGKSFKKMQNNSIFTLSA</sequence>
<evidence type="ECO:0000259" key="2">
    <source>
        <dbReference type="Pfam" id="PF00534"/>
    </source>
</evidence>
<dbReference type="Pfam" id="PF13579">
    <property type="entry name" value="Glyco_trans_4_4"/>
    <property type="match status" value="1"/>
</dbReference>
<feature type="domain" description="Glycosyltransferase subfamily 4-like N-terminal" evidence="3">
    <location>
        <begin position="16"/>
        <end position="186"/>
    </location>
</feature>
<evidence type="ECO:0000313" key="5">
    <source>
        <dbReference type="Proteomes" id="UP000642920"/>
    </source>
</evidence>
<evidence type="ECO:0000259" key="3">
    <source>
        <dbReference type="Pfam" id="PF13579"/>
    </source>
</evidence>
<dbReference type="InterPro" id="IPR028098">
    <property type="entry name" value="Glyco_trans_4-like_N"/>
</dbReference>
<dbReference type="Pfam" id="PF00534">
    <property type="entry name" value="Glycos_transf_1"/>
    <property type="match status" value="1"/>
</dbReference>